<feature type="transmembrane region" description="Helical" evidence="4">
    <location>
        <begin position="65"/>
        <end position="88"/>
    </location>
</feature>
<dbReference type="Proteomes" id="UP000565286">
    <property type="component" value="Unassembled WGS sequence"/>
</dbReference>
<dbReference type="Pfam" id="PF07690">
    <property type="entry name" value="MFS_1"/>
    <property type="match status" value="1"/>
</dbReference>
<dbReference type="GO" id="GO:0022857">
    <property type="term" value="F:transmembrane transporter activity"/>
    <property type="evidence" value="ECO:0007669"/>
    <property type="project" value="InterPro"/>
</dbReference>
<dbReference type="InterPro" id="IPR011701">
    <property type="entry name" value="MFS"/>
</dbReference>
<dbReference type="PANTHER" id="PTHR11360:SF290">
    <property type="entry name" value="MONOCARBOXYLATE MFS PERMEASE"/>
    <property type="match status" value="1"/>
</dbReference>
<feature type="transmembrane region" description="Helical" evidence="4">
    <location>
        <begin position="25"/>
        <end position="45"/>
    </location>
</feature>
<feature type="transmembrane region" description="Helical" evidence="4">
    <location>
        <begin position="373"/>
        <end position="395"/>
    </location>
</feature>
<reference evidence="6 7" key="1">
    <citation type="submission" date="2020-08" db="EMBL/GenBank/DDBJ databases">
        <title>Genomic Encyclopedia of Type Strains, Phase IV (KMG-IV): sequencing the most valuable type-strain genomes for metagenomic binning, comparative biology and taxonomic classification.</title>
        <authorList>
            <person name="Goeker M."/>
        </authorList>
    </citation>
    <scope>NUCLEOTIDE SEQUENCE [LARGE SCALE GENOMIC DNA]</scope>
    <source>
        <strain evidence="6 7">DSM 26438</strain>
    </source>
</reference>
<evidence type="ECO:0000256" key="2">
    <source>
        <dbReference type="ARBA" id="ARBA00022989"/>
    </source>
</evidence>
<feature type="transmembrane region" description="Helical" evidence="4">
    <location>
        <begin position="120"/>
        <end position="140"/>
    </location>
</feature>
<dbReference type="CDD" id="cd17355">
    <property type="entry name" value="MFS_YcxA_like"/>
    <property type="match status" value="1"/>
</dbReference>
<dbReference type="SUPFAM" id="SSF103473">
    <property type="entry name" value="MFS general substrate transporter"/>
    <property type="match status" value="1"/>
</dbReference>
<feature type="domain" description="Major facilitator superfamily (MFS) profile" evidence="5">
    <location>
        <begin position="28"/>
        <end position="430"/>
    </location>
</feature>
<evidence type="ECO:0000259" key="5">
    <source>
        <dbReference type="PROSITE" id="PS50850"/>
    </source>
</evidence>
<keyword evidence="3 4" id="KW-0472">Membrane</keyword>
<name>A0A7W6FZW3_9HYPH</name>
<feature type="transmembrane region" description="Helical" evidence="4">
    <location>
        <begin position="407"/>
        <end position="425"/>
    </location>
</feature>
<dbReference type="PROSITE" id="PS50850">
    <property type="entry name" value="MFS"/>
    <property type="match status" value="1"/>
</dbReference>
<keyword evidence="2 4" id="KW-1133">Transmembrane helix</keyword>
<evidence type="ECO:0000313" key="6">
    <source>
        <dbReference type="EMBL" id="MBB3944253.1"/>
    </source>
</evidence>
<evidence type="ECO:0000256" key="1">
    <source>
        <dbReference type="ARBA" id="ARBA00022692"/>
    </source>
</evidence>
<keyword evidence="7" id="KW-1185">Reference proteome</keyword>
<dbReference type="InterPro" id="IPR050327">
    <property type="entry name" value="Proton-linked_MCT"/>
</dbReference>
<feature type="transmembrane region" description="Helical" evidence="4">
    <location>
        <begin position="95"/>
        <end position="114"/>
    </location>
</feature>
<comment type="caution">
    <text evidence="6">The sequence shown here is derived from an EMBL/GenBank/DDBJ whole genome shotgun (WGS) entry which is preliminary data.</text>
</comment>
<gene>
    <name evidence="6" type="ORF">GGQ73_000176</name>
</gene>
<dbReference type="InterPro" id="IPR036259">
    <property type="entry name" value="MFS_trans_sf"/>
</dbReference>
<protein>
    <submittedName>
        <fullName evidence="6">MFS family permease</fullName>
    </submittedName>
</protein>
<evidence type="ECO:0000256" key="4">
    <source>
        <dbReference type="SAM" id="Phobius"/>
    </source>
</evidence>
<feature type="transmembrane region" description="Helical" evidence="4">
    <location>
        <begin position="281"/>
        <end position="304"/>
    </location>
</feature>
<accession>A0A7W6FZW3</accession>
<feature type="transmembrane region" description="Helical" evidence="4">
    <location>
        <begin position="340"/>
        <end position="361"/>
    </location>
</feature>
<proteinExistence type="predicted"/>
<dbReference type="EMBL" id="JACIDV010000001">
    <property type="protein sequence ID" value="MBB3944253.1"/>
    <property type="molecule type" value="Genomic_DNA"/>
</dbReference>
<dbReference type="PANTHER" id="PTHR11360">
    <property type="entry name" value="MONOCARBOXYLATE TRANSPORTER"/>
    <property type="match status" value="1"/>
</dbReference>
<sequence>MTGPTPAASDTPPIAHALSKRGIHYGWVIVAVTFLTMMVGASAVGAPGVLIGPLQKEFGWDVADISAAFAIRFLLFGAVGPFAAAFITRFGVKRVSIFALALIAAGVVGSFTMTTLTELFLLWGVVVGLGTGFTAMVLGATVATRWFVAKRGLVIGLLSASVATGQVIFLPAFATLSEAWGWRIALSLLLALLGLSAVVVLLLMRDRPADIGLLPYGATEAPAPETLAPSLAKTLVAPLRVLRVAAKSGTFWILFGTFFICGATTTGLVQTHLVAICGDFGIAPVMAAGMLAAIGAFNFIGTIGSGWLSDRFDSRWLLFWYYALRGLSLLYLPYTDFGFYELTIFTVFYGLDWLATVPPTVKLAAEKFGPDATIVFGWIFFGHQIGAALAAWGAGLTRSLYATYLPAFYIAGLICLIAAIAVFAIQKTNLIQKPKMA</sequence>
<dbReference type="Gene3D" id="1.20.1250.20">
    <property type="entry name" value="MFS general substrate transporter like domains"/>
    <property type="match status" value="2"/>
</dbReference>
<evidence type="ECO:0000256" key="3">
    <source>
        <dbReference type="ARBA" id="ARBA00023136"/>
    </source>
</evidence>
<feature type="transmembrane region" description="Helical" evidence="4">
    <location>
        <begin position="249"/>
        <end position="269"/>
    </location>
</feature>
<dbReference type="AlphaFoldDB" id="A0A7W6FZW3"/>
<evidence type="ECO:0000313" key="7">
    <source>
        <dbReference type="Proteomes" id="UP000565286"/>
    </source>
</evidence>
<feature type="transmembrane region" description="Helical" evidence="4">
    <location>
        <begin position="180"/>
        <end position="204"/>
    </location>
</feature>
<organism evidence="6 7">
    <name type="scientific">Rhizobium skierniewicense</name>
    <dbReference type="NCBI Taxonomy" id="984260"/>
    <lineage>
        <taxon>Bacteria</taxon>
        <taxon>Pseudomonadati</taxon>
        <taxon>Pseudomonadota</taxon>
        <taxon>Alphaproteobacteria</taxon>
        <taxon>Hyphomicrobiales</taxon>
        <taxon>Rhizobiaceae</taxon>
        <taxon>Rhizobium/Agrobacterium group</taxon>
        <taxon>Rhizobium</taxon>
    </lineage>
</organism>
<dbReference type="RefSeq" id="WP_234910834.1">
    <property type="nucleotide sequence ID" value="NZ_JACIDV010000001.1"/>
</dbReference>
<keyword evidence="1 4" id="KW-0812">Transmembrane</keyword>
<feature type="transmembrane region" description="Helical" evidence="4">
    <location>
        <begin position="152"/>
        <end position="174"/>
    </location>
</feature>
<dbReference type="InterPro" id="IPR020846">
    <property type="entry name" value="MFS_dom"/>
</dbReference>